<name>A0A7W6G1W7_9HYPH</name>
<accession>A0A7W6G1W7</accession>
<organism evidence="1 2">
    <name type="scientific">Rhizobium skierniewicense</name>
    <dbReference type="NCBI Taxonomy" id="984260"/>
    <lineage>
        <taxon>Bacteria</taxon>
        <taxon>Pseudomonadati</taxon>
        <taxon>Pseudomonadota</taxon>
        <taxon>Alphaproteobacteria</taxon>
        <taxon>Hyphomicrobiales</taxon>
        <taxon>Rhizobiaceae</taxon>
        <taxon>Rhizobium/Agrobacterium group</taxon>
        <taxon>Rhizobium</taxon>
    </lineage>
</organism>
<dbReference type="Proteomes" id="UP000565286">
    <property type="component" value="Unassembled WGS sequence"/>
</dbReference>
<protein>
    <submittedName>
        <fullName evidence="1">Uncharacterized protein</fullName>
    </submittedName>
</protein>
<gene>
    <name evidence="1" type="ORF">GGQ73_001764</name>
</gene>
<reference evidence="1 2" key="1">
    <citation type="submission" date="2020-08" db="EMBL/GenBank/DDBJ databases">
        <title>Genomic Encyclopedia of Type Strains, Phase IV (KMG-IV): sequencing the most valuable type-strain genomes for metagenomic binning, comparative biology and taxonomic classification.</title>
        <authorList>
            <person name="Goeker M."/>
        </authorList>
    </citation>
    <scope>NUCLEOTIDE SEQUENCE [LARGE SCALE GENOMIC DNA]</scope>
    <source>
        <strain evidence="1 2">DSM 26438</strain>
    </source>
</reference>
<comment type="caution">
    <text evidence="1">The sequence shown here is derived from an EMBL/GenBank/DDBJ whole genome shotgun (WGS) entry which is preliminary data.</text>
</comment>
<proteinExistence type="predicted"/>
<evidence type="ECO:0000313" key="1">
    <source>
        <dbReference type="EMBL" id="MBB3945829.1"/>
    </source>
</evidence>
<dbReference type="RefSeq" id="WP_183895570.1">
    <property type="nucleotide sequence ID" value="NZ_JACIDV010000004.1"/>
</dbReference>
<keyword evidence="2" id="KW-1185">Reference proteome</keyword>
<dbReference type="AlphaFoldDB" id="A0A7W6G1W7"/>
<sequence>MTSLHYKIIVRNLSPRLQHFHVFQKRAEFQSSSTIASISSSSIGCRAVDEFSSTGSEISFELGRQIYAGAVSTAPGTTVPQPATFAVENEARWPINTVRAIRRVELTSTKSTNALNSSVLSLNPLGLSHPIYSPEIAAGAFGVNLPPYDPSPFPELCWGVAALSAEGCIMLSSYITPPPNSMVTCSPQQVFFVKTGFVPDGDAIFYDESHAARCDFTTGLRKILVNYNADGTFSTSDIP</sequence>
<dbReference type="EMBL" id="JACIDV010000004">
    <property type="protein sequence ID" value="MBB3945829.1"/>
    <property type="molecule type" value="Genomic_DNA"/>
</dbReference>
<evidence type="ECO:0000313" key="2">
    <source>
        <dbReference type="Proteomes" id="UP000565286"/>
    </source>
</evidence>